<keyword evidence="2" id="KW-1185">Reference proteome</keyword>
<comment type="caution">
    <text evidence="1">The sequence shown here is derived from an EMBL/GenBank/DDBJ whole genome shotgun (WGS) entry which is preliminary data.</text>
</comment>
<gene>
    <name evidence="1" type="ORF">HID58_023648</name>
</gene>
<name>A0ABQ8D2N4_BRANA</name>
<sequence>MIQSKDTKLNRITNVCCQLLDLKDVVENMCEAVKMNDEFVELRKRVRYGEALMFSDYVKAIYPLLKDVALSPDINRLCNLRHKKKLKMSMVAQ</sequence>
<organism evidence="1 2">
    <name type="scientific">Brassica napus</name>
    <name type="common">Rape</name>
    <dbReference type="NCBI Taxonomy" id="3708"/>
    <lineage>
        <taxon>Eukaryota</taxon>
        <taxon>Viridiplantae</taxon>
        <taxon>Streptophyta</taxon>
        <taxon>Embryophyta</taxon>
        <taxon>Tracheophyta</taxon>
        <taxon>Spermatophyta</taxon>
        <taxon>Magnoliopsida</taxon>
        <taxon>eudicotyledons</taxon>
        <taxon>Gunneridae</taxon>
        <taxon>Pentapetalae</taxon>
        <taxon>rosids</taxon>
        <taxon>malvids</taxon>
        <taxon>Brassicales</taxon>
        <taxon>Brassicaceae</taxon>
        <taxon>Brassiceae</taxon>
        <taxon>Brassica</taxon>
    </lineage>
</organism>
<dbReference type="Proteomes" id="UP000824890">
    <property type="component" value="Unassembled WGS sequence"/>
</dbReference>
<reference evidence="1 2" key="1">
    <citation type="submission" date="2021-05" db="EMBL/GenBank/DDBJ databases">
        <title>Genome Assembly of Synthetic Allotetraploid Brassica napus Reveals Homoeologous Exchanges between Subgenomes.</title>
        <authorList>
            <person name="Davis J.T."/>
        </authorList>
    </citation>
    <scope>NUCLEOTIDE SEQUENCE [LARGE SCALE GENOMIC DNA]</scope>
    <source>
        <strain evidence="2">cv. Da-Ae</strain>
        <tissue evidence="1">Seedling</tissue>
    </source>
</reference>
<protein>
    <submittedName>
        <fullName evidence="1">Uncharacterized protein</fullName>
    </submittedName>
</protein>
<proteinExistence type="predicted"/>
<dbReference type="EMBL" id="JAGKQM010000006">
    <property type="protein sequence ID" value="KAH0923630.1"/>
    <property type="molecule type" value="Genomic_DNA"/>
</dbReference>
<evidence type="ECO:0000313" key="2">
    <source>
        <dbReference type="Proteomes" id="UP000824890"/>
    </source>
</evidence>
<accession>A0ABQ8D2N4</accession>
<evidence type="ECO:0000313" key="1">
    <source>
        <dbReference type="EMBL" id="KAH0923630.1"/>
    </source>
</evidence>